<name>A0A6I6SRT0_9GAMM</name>
<evidence type="ECO:0000313" key="2">
    <source>
        <dbReference type="EMBL" id="QHC52111.1"/>
    </source>
</evidence>
<dbReference type="RefSeq" id="WP_159555767.1">
    <property type="nucleotide sequence ID" value="NZ_CP035042.1"/>
</dbReference>
<feature type="domain" description="Integrase catalytic" evidence="1">
    <location>
        <begin position="3"/>
        <end position="33"/>
    </location>
</feature>
<sequence length="33" mass="3882">MLESLGQARAFIDRWIRHYNEERSNQSLGHVAP</sequence>
<keyword evidence="3" id="KW-1185">Reference proteome</keyword>
<gene>
    <name evidence="2" type="ORF">EKK97_10975</name>
</gene>
<dbReference type="Proteomes" id="UP000464013">
    <property type="component" value="Chromosome"/>
</dbReference>
<accession>A0A6I6SRT0</accession>
<dbReference type="Pfam" id="PF13683">
    <property type="entry name" value="rve_3"/>
    <property type="match status" value="1"/>
</dbReference>
<organism evidence="2 3">
    <name type="scientific">Billgrantia tianxiuensis</name>
    <dbReference type="NCBI Taxonomy" id="2497861"/>
    <lineage>
        <taxon>Bacteria</taxon>
        <taxon>Pseudomonadati</taxon>
        <taxon>Pseudomonadota</taxon>
        <taxon>Gammaproteobacteria</taxon>
        <taxon>Oceanospirillales</taxon>
        <taxon>Halomonadaceae</taxon>
        <taxon>Billgrantia</taxon>
    </lineage>
</organism>
<reference evidence="2 3" key="1">
    <citation type="submission" date="2019-01" db="EMBL/GenBank/DDBJ databases">
        <title>Complete genome of a denitifying bacterium Halomons sp. BC-M4-5.</title>
        <authorList>
            <person name="Wang L."/>
            <person name="Shao Z."/>
        </authorList>
    </citation>
    <scope>NUCLEOTIDE SEQUENCE [LARGE SCALE GENOMIC DNA]</scope>
    <source>
        <strain evidence="2 3">BC-M4-5</strain>
    </source>
</reference>
<protein>
    <recommendedName>
        <fullName evidence="1">Integrase catalytic domain-containing protein</fullName>
    </recommendedName>
</protein>
<dbReference type="InterPro" id="IPR001584">
    <property type="entry name" value="Integrase_cat-core"/>
</dbReference>
<evidence type="ECO:0000259" key="1">
    <source>
        <dbReference type="Pfam" id="PF13683"/>
    </source>
</evidence>
<proteinExistence type="predicted"/>
<evidence type="ECO:0000313" key="3">
    <source>
        <dbReference type="Proteomes" id="UP000464013"/>
    </source>
</evidence>
<dbReference type="GO" id="GO:0015074">
    <property type="term" value="P:DNA integration"/>
    <property type="evidence" value="ECO:0007669"/>
    <property type="project" value="InterPro"/>
</dbReference>
<dbReference type="KEGG" id="htx:EKK97_10975"/>
<dbReference type="EMBL" id="CP035042">
    <property type="protein sequence ID" value="QHC52111.1"/>
    <property type="molecule type" value="Genomic_DNA"/>
</dbReference>
<dbReference type="OrthoDB" id="9774685at2"/>
<dbReference type="AlphaFoldDB" id="A0A6I6SRT0"/>